<dbReference type="EMBL" id="ATCN01000387">
    <property type="protein sequence ID" value="EPR79149.1"/>
    <property type="molecule type" value="Genomic_DNA"/>
</dbReference>
<protein>
    <submittedName>
        <fullName evidence="1">Uncharacterized protein</fullName>
    </submittedName>
</protein>
<feature type="non-terminal residue" evidence="1">
    <location>
        <position position="1"/>
    </location>
</feature>
<dbReference type="Proteomes" id="UP000014978">
    <property type="component" value="Unassembled WGS sequence"/>
</dbReference>
<comment type="caution">
    <text evidence="1">The sequence shown here is derived from an EMBL/GenBank/DDBJ whole genome shotgun (WGS) entry which is preliminary data.</text>
</comment>
<reference evidence="2" key="1">
    <citation type="journal article" date="2013" name="PLoS Genet.">
        <title>The genome of Spraguea lophii and the basis of host-microsporidian interactions.</title>
        <authorList>
            <person name="Campbell S.E."/>
            <person name="Williams T.A."/>
            <person name="Yousuf A."/>
            <person name="Soanes D.M."/>
            <person name="Paszkiewicz K.H."/>
            <person name="Williams B.A.P."/>
        </authorList>
    </citation>
    <scope>NUCLEOTIDE SEQUENCE [LARGE SCALE GENOMIC DNA]</scope>
    <source>
        <strain evidence="2">42_110</strain>
    </source>
</reference>
<dbReference type="AlphaFoldDB" id="S7XJF1"/>
<accession>S7XJF1</accession>
<organism evidence="1 2">
    <name type="scientific">Spraguea lophii (strain 42_110)</name>
    <name type="common">Microsporidian parasite</name>
    <dbReference type="NCBI Taxonomy" id="1358809"/>
    <lineage>
        <taxon>Eukaryota</taxon>
        <taxon>Fungi</taxon>
        <taxon>Fungi incertae sedis</taxon>
        <taxon>Microsporidia</taxon>
        <taxon>Spragueidae</taxon>
        <taxon>Spraguea</taxon>
    </lineage>
</organism>
<proteinExistence type="predicted"/>
<keyword evidence="2" id="KW-1185">Reference proteome</keyword>
<name>S7XJF1_SPRLO</name>
<evidence type="ECO:0000313" key="1">
    <source>
        <dbReference type="EMBL" id="EPR79149.1"/>
    </source>
</evidence>
<sequence length="121" mass="14650">DIKRMFKNVIYPYENDSDIFIESNIYNHRVLHNYININDNNRSDDSILDDSNKDYDKNINNNVLISNNNNAIDTDLYLINNNSYIKRLFEKEYYIFNGKYYFIEDNIEVEIKNDKFIINKL</sequence>
<gene>
    <name evidence="1" type="ORF">SLOPH_876</name>
</gene>
<dbReference type="InParanoid" id="S7XJF1"/>
<evidence type="ECO:0000313" key="2">
    <source>
        <dbReference type="Proteomes" id="UP000014978"/>
    </source>
</evidence>
<dbReference type="VEuPathDB" id="MicrosporidiaDB:SLOPH_876"/>
<dbReference type="HOGENOM" id="CLU_2043779_0_0_1"/>